<dbReference type="Gene3D" id="1.20.58.60">
    <property type="match status" value="1"/>
</dbReference>
<dbReference type="Gene3D" id="1.10.418.10">
    <property type="entry name" value="Calponin-like domain"/>
    <property type="match status" value="1"/>
</dbReference>
<dbReference type="Proteomes" id="UP000285060">
    <property type="component" value="Unassembled WGS sequence"/>
</dbReference>
<dbReference type="Pfam" id="PF08726">
    <property type="entry name" value="EFhand_Ca_insen"/>
    <property type="match status" value="1"/>
</dbReference>
<feature type="coiled-coil region" evidence="4">
    <location>
        <begin position="379"/>
        <end position="406"/>
    </location>
</feature>
<protein>
    <submittedName>
        <fullName evidence="7">Uncharacterized protein</fullName>
    </submittedName>
</protein>
<dbReference type="CDD" id="cd00051">
    <property type="entry name" value="EFh"/>
    <property type="match status" value="1"/>
</dbReference>
<dbReference type="InterPro" id="IPR001715">
    <property type="entry name" value="CH_dom"/>
</dbReference>
<dbReference type="SUPFAM" id="SSF47473">
    <property type="entry name" value="EF-hand"/>
    <property type="match status" value="1"/>
</dbReference>
<keyword evidence="4" id="KW-0175">Coiled coil</keyword>
<dbReference type="PROSITE" id="PS50021">
    <property type="entry name" value="CH"/>
    <property type="match status" value="1"/>
</dbReference>
<evidence type="ECO:0000259" key="5">
    <source>
        <dbReference type="PROSITE" id="PS50021"/>
    </source>
</evidence>
<organism evidence="7 8">
    <name type="scientific">Aphanomyces invadans</name>
    <dbReference type="NCBI Taxonomy" id="157072"/>
    <lineage>
        <taxon>Eukaryota</taxon>
        <taxon>Sar</taxon>
        <taxon>Stramenopiles</taxon>
        <taxon>Oomycota</taxon>
        <taxon>Saprolegniomycetes</taxon>
        <taxon>Saprolegniales</taxon>
        <taxon>Verrucalvaceae</taxon>
        <taxon>Aphanomyces</taxon>
    </lineage>
</organism>
<dbReference type="PANTHER" id="PTHR11915">
    <property type="entry name" value="SPECTRIN/FILAMIN RELATED CYTOSKELETAL PROTEIN"/>
    <property type="match status" value="1"/>
</dbReference>
<evidence type="ECO:0000256" key="2">
    <source>
        <dbReference type="ARBA" id="ARBA00022837"/>
    </source>
</evidence>
<proteinExistence type="predicted"/>
<evidence type="ECO:0000256" key="4">
    <source>
        <dbReference type="SAM" id="Coils"/>
    </source>
</evidence>
<dbReference type="Gene3D" id="1.10.238.10">
    <property type="entry name" value="EF-hand"/>
    <property type="match status" value="2"/>
</dbReference>
<keyword evidence="2" id="KW-0106">Calcium</keyword>
<evidence type="ECO:0000313" key="8">
    <source>
        <dbReference type="Proteomes" id="UP000285060"/>
    </source>
</evidence>
<reference evidence="7 8" key="1">
    <citation type="submission" date="2018-08" db="EMBL/GenBank/DDBJ databases">
        <title>Aphanomyces genome sequencing and annotation.</title>
        <authorList>
            <person name="Minardi D."/>
            <person name="Oidtmann B."/>
            <person name="Van Der Giezen M."/>
            <person name="Studholme D.J."/>
        </authorList>
    </citation>
    <scope>NUCLEOTIDE SEQUENCE [LARGE SCALE GENOMIC DNA]</scope>
    <source>
        <strain evidence="7 8">NJM0002</strain>
    </source>
</reference>
<feature type="domain" description="EF-hand" evidence="6">
    <location>
        <begin position="617"/>
        <end position="652"/>
    </location>
</feature>
<dbReference type="InterPro" id="IPR014837">
    <property type="entry name" value="EF-hand_Ca_insen"/>
</dbReference>
<gene>
    <name evidence="7" type="ORF">DYB32_006641</name>
</gene>
<dbReference type="SMART" id="SM01184">
    <property type="entry name" value="efhand_Ca_insen"/>
    <property type="match status" value="1"/>
</dbReference>
<evidence type="ECO:0000256" key="1">
    <source>
        <dbReference type="ARBA" id="ARBA00022737"/>
    </source>
</evidence>
<dbReference type="InterPro" id="IPR036872">
    <property type="entry name" value="CH_dom_sf"/>
</dbReference>
<evidence type="ECO:0000313" key="7">
    <source>
        <dbReference type="EMBL" id="RHY27652.1"/>
    </source>
</evidence>
<dbReference type="InterPro" id="IPR011992">
    <property type="entry name" value="EF-hand-dom_pair"/>
</dbReference>
<feature type="domain" description="EF-hand" evidence="6">
    <location>
        <begin position="653"/>
        <end position="688"/>
    </location>
</feature>
<keyword evidence="8" id="KW-1185">Reference proteome</keyword>
<evidence type="ECO:0000256" key="3">
    <source>
        <dbReference type="ARBA" id="ARBA00023203"/>
    </source>
</evidence>
<name>A0A3R6Z1N3_9STRA</name>
<keyword evidence="3" id="KW-0009">Actin-binding</keyword>
<sequence length="760" mass="84831">MWTIIKSYQVGEIAVDGVSGKDGLLLWVKRSLTDYPTVDVTNFTSSWANGMAFCALIHKHYPTVIDFDSLSPANATENVTLGTFTSITRRYNDCSPSASFVAFNLMEAKFGIPQLLNVGDVAGNPKPDDKSIMTYVSLLFQEFASGVQKKKAITTICKAVAMAQRISECRTQYETSAPTLLAWYSEKCQAWTAPEPTASLKTGVMGRWVASCKNNHRDIPKMHPSFDSIALLRKQLQEVEVQYETACRYLVGDLIVLTLDATLNSVLLDLTKLEGWLDKVNQDFPEETDKPVTNSADAEEALESMRFFHEVEVGRYQQLLTRVEVAVETKLAGQTTAVDAIARVETTRATFAVTLTRMQTLQERMKDMLAHQHQVDAVVKAMRLTIKTLKNEIEMLDEKIDAHNVHAAVDDSSDQEAALTAMKDAFSADVAPLVEANVVSVYTAELESKRDTLVRAHRDTELQTLDAFARRVDRLIAKRDAKVAELDQAVTDAHRRVTLSVDFAKLATTMVEHAASISNQINAVDGSLDEQLAALVALDTTEMHTKDDPAHLCAIMDELEVVNESLESLRVFSNPHTTETIQSCRATFASLQQALMERQQELEKEIAMDKLGHITPAQLNEVQEVFNHFDLDKDGKLARDEFIMACKGLGFDMSEESCHDMFDKLDTDKSDEIDLREFSTFCADQLQSGSTQTDVLAAFEILARDMAITQDKLHEHFDATVLEYLLKHMPHMMPSKTEDSDDIAIPDKYDYNAFAAALFQ</sequence>
<feature type="domain" description="Calponin-homology (CH)" evidence="5">
    <location>
        <begin position="18"/>
        <end position="144"/>
    </location>
</feature>
<dbReference type="SUPFAM" id="SSF47576">
    <property type="entry name" value="Calponin-homology domain, CH-domain"/>
    <property type="match status" value="1"/>
</dbReference>
<accession>A0A3R6Z1N3</accession>
<dbReference type="SMART" id="SM00033">
    <property type="entry name" value="CH"/>
    <property type="match status" value="1"/>
</dbReference>
<keyword evidence="1" id="KW-0677">Repeat</keyword>
<dbReference type="Pfam" id="PF13499">
    <property type="entry name" value="EF-hand_7"/>
    <property type="match status" value="1"/>
</dbReference>
<dbReference type="PROSITE" id="PS50222">
    <property type="entry name" value="EF_HAND_2"/>
    <property type="match status" value="2"/>
</dbReference>
<comment type="caution">
    <text evidence="7">The sequence shown here is derived from an EMBL/GenBank/DDBJ whole genome shotgun (WGS) entry which is preliminary data.</text>
</comment>
<dbReference type="SMART" id="SM00054">
    <property type="entry name" value="EFh"/>
    <property type="match status" value="2"/>
</dbReference>
<evidence type="ECO:0000259" key="6">
    <source>
        <dbReference type="PROSITE" id="PS50222"/>
    </source>
</evidence>
<dbReference type="InterPro" id="IPR002048">
    <property type="entry name" value="EF_hand_dom"/>
</dbReference>
<dbReference type="VEuPathDB" id="FungiDB:H310_14158"/>
<dbReference type="GO" id="GO:0003779">
    <property type="term" value="F:actin binding"/>
    <property type="evidence" value="ECO:0007669"/>
    <property type="project" value="UniProtKB-KW"/>
</dbReference>
<dbReference type="EMBL" id="QUSY01000731">
    <property type="protein sequence ID" value="RHY27652.1"/>
    <property type="molecule type" value="Genomic_DNA"/>
</dbReference>
<dbReference type="InterPro" id="IPR018247">
    <property type="entry name" value="EF_Hand_1_Ca_BS"/>
</dbReference>
<dbReference type="Pfam" id="PF00307">
    <property type="entry name" value="CH"/>
    <property type="match status" value="1"/>
</dbReference>
<dbReference type="AlphaFoldDB" id="A0A3R6Z1N3"/>
<dbReference type="GO" id="GO:0005509">
    <property type="term" value="F:calcium ion binding"/>
    <property type="evidence" value="ECO:0007669"/>
    <property type="project" value="InterPro"/>
</dbReference>
<dbReference type="PROSITE" id="PS00018">
    <property type="entry name" value="EF_HAND_1"/>
    <property type="match status" value="2"/>
</dbReference>